<dbReference type="EMBL" id="JASNJD010000006">
    <property type="protein sequence ID" value="MDK3017920.1"/>
    <property type="molecule type" value="Genomic_DNA"/>
</dbReference>
<dbReference type="Proteomes" id="UP001243757">
    <property type="component" value="Unassembled WGS sequence"/>
</dbReference>
<sequence>MIDELEESLRKHGYIGDTKLPVLAYLSLLSALQDKPVSLLIMGPASSGKSYGLACAQRYVPTEAYEQFEGMSERALAYMGGQLDLRHKTLIIQEAAGMSNGVGRAFLRQLLTEGQIRYATVQSTRDGLQGIELPVVEGPCGLIMTTTATRIHHEDQSRMLTYNIEEGSEQIRAVLLAQASGAGTTEPTPEELEPFHDKYREMRENPCEVSIPFLSEIAEALPASHPRILRDFPKVITLVKTVALLHADSRERDESGAVVATVEDYEQVRQLVEDT</sequence>
<evidence type="ECO:0000313" key="2">
    <source>
        <dbReference type="Proteomes" id="UP001243757"/>
    </source>
</evidence>
<evidence type="ECO:0000313" key="1">
    <source>
        <dbReference type="EMBL" id="MDK3017920.1"/>
    </source>
</evidence>
<proteinExistence type="predicted"/>
<gene>
    <name evidence="1" type="ORF">QO033_09540</name>
</gene>
<organism evidence="1 2">
    <name type="scientific">Pseudodonghicola flavimaris</name>
    <dbReference type="NCBI Taxonomy" id="3050036"/>
    <lineage>
        <taxon>Bacteria</taxon>
        <taxon>Pseudomonadati</taxon>
        <taxon>Pseudomonadota</taxon>
        <taxon>Alphaproteobacteria</taxon>
        <taxon>Rhodobacterales</taxon>
        <taxon>Paracoccaceae</taxon>
        <taxon>Pseudodonghicola</taxon>
    </lineage>
</organism>
<comment type="caution">
    <text evidence="1">The sequence shown here is derived from an EMBL/GenBank/DDBJ whole genome shotgun (WGS) entry which is preliminary data.</text>
</comment>
<accession>A0ABT7EZZ2</accession>
<protein>
    <submittedName>
        <fullName evidence="1">Uncharacterized protein</fullName>
    </submittedName>
</protein>
<reference evidence="1 2" key="1">
    <citation type="submission" date="2023-05" db="EMBL/GenBank/DDBJ databases">
        <title>Pseudodonghicola sp. nov.</title>
        <authorList>
            <person name="Huang J."/>
        </authorList>
    </citation>
    <scope>NUCLEOTIDE SEQUENCE [LARGE SCALE GENOMIC DNA]</scope>
    <source>
        <strain evidence="1 2">IC7</strain>
    </source>
</reference>
<keyword evidence="2" id="KW-1185">Reference proteome</keyword>
<name>A0ABT7EZZ2_9RHOB</name>